<name>A0AAD6Z2S1_9AGAR</name>
<reference evidence="1" key="1">
    <citation type="submission" date="2023-03" db="EMBL/GenBank/DDBJ databases">
        <title>Massive genome expansion in bonnet fungi (Mycena s.s.) driven by repeated elements and novel gene families across ecological guilds.</title>
        <authorList>
            <consortium name="Lawrence Berkeley National Laboratory"/>
            <person name="Harder C.B."/>
            <person name="Miyauchi S."/>
            <person name="Viragh M."/>
            <person name="Kuo A."/>
            <person name="Thoen E."/>
            <person name="Andreopoulos B."/>
            <person name="Lu D."/>
            <person name="Skrede I."/>
            <person name="Drula E."/>
            <person name="Henrissat B."/>
            <person name="Morin E."/>
            <person name="Kohler A."/>
            <person name="Barry K."/>
            <person name="LaButti K."/>
            <person name="Morin E."/>
            <person name="Salamov A."/>
            <person name="Lipzen A."/>
            <person name="Mereny Z."/>
            <person name="Hegedus B."/>
            <person name="Baldrian P."/>
            <person name="Stursova M."/>
            <person name="Weitz H."/>
            <person name="Taylor A."/>
            <person name="Grigoriev I.V."/>
            <person name="Nagy L.G."/>
            <person name="Martin F."/>
            <person name="Kauserud H."/>
        </authorList>
    </citation>
    <scope>NUCLEOTIDE SEQUENCE</scope>
    <source>
        <strain evidence="1">CBHHK002</strain>
    </source>
</reference>
<evidence type="ECO:0000313" key="1">
    <source>
        <dbReference type="EMBL" id="KAJ7304701.1"/>
    </source>
</evidence>
<keyword evidence="2" id="KW-1185">Reference proteome</keyword>
<dbReference type="EMBL" id="JARIHO010000099">
    <property type="protein sequence ID" value="KAJ7304701.1"/>
    <property type="molecule type" value="Genomic_DNA"/>
</dbReference>
<gene>
    <name evidence="1" type="ORF">DFH08DRAFT_825279</name>
</gene>
<dbReference type="Proteomes" id="UP001218218">
    <property type="component" value="Unassembled WGS sequence"/>
</dbReference>
<dbReference type="AlphaFoldDB" id="A0AAD6Z2S1"/>
<proteinExistence type="predicted"/>
<comment type="caution">
    <text evidence="1">The sequence shown here is derived from an EMBL/GenBank/DDBJ whole genome shotgun (WGS) entry which is preliminary data.</text>
</comment>
<sequence>MPVVCQECPSSTPGDGTSYLTTYTLNMQYGCVGYQSASKTLSQNTVGVSCKDIGLFVRQFKHWTVSHLMELVSQHRLHSSAHRTTLVSIFTAHSCDMSCPAHDCILIFRKLLRPRDVQHARNKFTWQAYYVVFDNAPRADDPGTISTFPLNKLFEFSAIGDAVSMQAAYGSSNGHTICECSDIGKFGSMSLYLTVAQLSSTIAQAHFIASGVKKSSLLHAIYHHKCTDSCALQPLVFIRSMHDRPGPFTPQIIVFRPENSLSPTLSSMDDLTVLPVMLNNDIQVGPRDRTDFISTYLLNYSYNFVEIITALTLQSLHRADMGMKFVAVHTTSISGFVPMYQYLQNKELRATLLAHGIHPGKTKPFLLERLLEHQFGTDCLGRNAIFLFTVARKVREGVACIRTVDKVRVDEHARKDRYEQTKAVKAAVSTGGPTSDPQIGAVSPVPGVPGGPLECINSGIDAQSISVPTIERGLEKSVIPRVSFGQEWPQIAQGFPPGRVGFNRSRDRFAITLGMAGFPLLKYLITWVARFAAKPTNCLSAQSFTFTYTYYKN</sequence>
<evidence type="ECO:0000313" key="2">
    <source>
        <dbReference type="Proteomes" id="UP001218218"/>
    </source>
</evidence>
<accession>A0AAD6Z2S1</accession>
<protein>
    <submittedName>
        <fullName evidence="1">Uncharacterized protein</fullName>
    </submittedName>
</protein>
<organism evidence="1 2">
    <name type="scientific">Mycena albidolilacea</name>
    <dbReference type="NCBI Taxonomy" id="1033008"/>
    <lineage>
        <taxon>Eukaryota</taxon>
        <taxon>Fungi</taxon>
        <taxon>Dikarya</taxon>
        <taxon>Basidiomycota</taxon>
        <taxon>Agaricomycotina</taxon>
        <taxon>Agaricomycetes</taxon>
        <taxon>Agaricomycetidae</taxon>
        <taxon>Agaricales</taxon>
        <taxon>Marasmiineae</taxon>
        <taxon>Mycenaceae</taxon>
        <taxon>Mycena</taxon>
    </lineage>
</organism>